<dbReference type="AlphaFoldDB" id="A0AAJ6YKM5"/>
<feature type="transmembrane region" description="Helical" evidence="8">
    <location>
        <begin position="173"/>
        <end position="188"/>
    </location>
</feature>
<keyword evidence="7 8" id="KW-0472">Membrane</keyword>
<evidence type="ECO:0000256" key="7">
    <source>
        <dbReference type="ARBA" id="ARBA00023136"/>
    </source>
</evidence>
<keyword evidence="10" id="KW-1185">Reference proteome</keyword>
<comment type="subcellular location">
    <subcellularLocation>
        <location evidence="1">Membrane</location>
        <topology evidence="1">Multi-pass membrane protein</topology>
    </subcellularLocation>
</comment>
<dbReference type="KEGG" id="csol:105363742"/>
<keyword evidence="4" id="KW-0106">Calcium</keyword>
<dbReference type="Pfam" id="PF01699">
    <property type="entry name" value="Na_Ca_ex"/>
    <property type="match status" value="2"/>
</dbReference>
<feature type="transmembrane region" description="Helical" evidence="8">
    <location>
        <begin position="348"/>
        <end position="368"/>
    </location>
</feature>
<dbReference type="PANTHER" id="PTHR12266">
    <property type="entry name" value="NA+/CA2+ K+ INDEPENDENT EXCHANGER"/>
    <property type="match status" value="1"/>
</dbReference>
<feature type="transmembrane region" description="Helical" evidence="8">
    <location>
        <begin position="520"/>
        <end position="540"/>
    </location>
</feature>
<organism evidence="10 11">
    <name type="scientific">Ceratosolen solmsi marchali</name>
    <dbReference type="NCBI Taxonomy" id="326594"/>
    <lineage>
        <taxon>Eukaryota</taxon>
        <taxon>Metazoa</taxon>
        <taxon>Ecdysozoa</taxon>
        <taxon>Arthropoda</taxon>
        <taxon>Hexapoda</taxon>
        <taxon>Insecta</taxon>
        <taxon>Pterygota</taxon>
        <taxon>Neoptera</taxon>
        <taxon>Endopterygota</taxon>
        <taxon>Hymenoptera</taxon>
        <taxon>Apocrita</taxon>
        <taxon>Proctotrupomorpha</taxon>
        <taxon>Chalcidoidea</taxon>
        <taxon>Agaonidae</taxon>
        <taxon>Agaoninae</taxon>
        <taxon>Ceratosolen</taxon>
    </lineage>
</organism>
<dbReference type="GO" id="GO:0005432">
    <property type="term" value="F:calcium:sodium antiporter activity"/>
    <property type="evidence" value="ECO:0007669"/>
    <property type="project" value="TreeGrafter"/>
</dbReference>
<keyword evidence="4" id="KW-0406">Ion transport</keyword>
<evidence type="ECO:0000256" key="3">
    <source>
        <dbReference type="ARBA" id="ARBA00022449"/>
    </source>
</evidence>
<evidence type="ECO:0000256" key="6">
    <source>
        <dbReference type="ARBA" id="ARBA00022989"/>
    </source>
</evidence>
<feature type="domain" description="Sodium/calcium exchanger membrane region" evidence="9">
    <location>
        <begin position="412"/>
        <end position="560"/>
    </location>
</feature>
<reference evidence="11" key="1">
    <citation type="submission" date="2025-08" db="UniProtKB">
        <authorList>
            <consortium name="RefSeq"/>
        </authorList>
    </citation>
    <scope>IDENTIFICATION</scope>
</reference>
<evidence type="ECO:0000259" key="9">
    <source>
        <dbReference type="Pfam" id="PF01699"/>
    </source>
</evidence>
<keyword evidence="6 8" id="KW-1133">Transmembrane helix</keyword>
<evidence type="ECO:0000256" key="1">
    <source>
        <dbReference type="ARBA" id="ARBA00004141"/>
    </source>
</evidence>
<feature type="transmembrane region" description="Helical" evidence="8">
    <location>
        <begin position="137"/>
        <end position="161"/>
    </location>
</feature>
<feature type="transmembrane region" description="Helical" evidence="8">
    <location>
        <begin position="63"/>
        <end position="83"/>
    </location>
</feature>
<dbReference type="InterPro" id="IPR051359">
    <property type="entry name" value="CaCA_antiporter"/>
</dbReference>
<evidence type="ECO:0000256" key="2">
    <source>
        <dbReference type="ARBA" id="ARBA00022448"/>
    </source>
</evidence>
<dbReference type="InterPro" id="IPR044880">
    <property type="entry name" value="NCX_ion-bd_dom_sf"/>
</dbReference>
<feature type="transmembrane region" description="Helical" evidence="8">
    <location>
        <begin position="407"/>
        <end position="426"/>
    </location>
</feature>
<dbReference type="Gene3D" id="1.20.1420.30">
    <property type="entry name" value="NCX, central ion-binding region"/>
    <property type="match status" value="2"/>
</dbReference>
<dbReference type="InterPro" id="IPR004837">
    <property type="entry name" value="NaCa_Exmemb"/>
</dbReference>
<name>A0AAJ6YKM5_9HYME</name>
<feature type="transmembrane region" description="Helical" evidence="8">
    <location>
        <begin position="194"/>
        <end position="214"/>
    </location>
</feature>
<dbReference type="PANTHER" id="PTHR12266:SF0">
    <property type="entry name" value="MITOCHONDRIAL SODIUM_CALCIUM EXCHANGER PROTEIN"/>
    <property type="match status" value="1"/>
</dbReference>
<dbReference type="GO" id="GO:0016020">
    <property type="term" value="C:membrane"/>
    <property type="evidence" value="ECO:0007669"/>
    <property type="project" value="UniProtKB-SubCell"/>
</dbReference>
<protein>
    <submittedName>
        <fullName evidence="11">Sodium/potassium/calcium exchanger 6, mitochondrial-like</fullName>
    </submittedName>
</protein>
<dbReference type="RefSeq" id="XP_011499811.1">
    <property type="nucleotide sequence ID" value="XM_011501509.1"/>
</dbReference>
<sequence length="582" mass="64998">MRWPGELPKLFSLRIREDDCSYIWNIPAEKRCLWMQETESCKVYAFVPYPTLLFCTFGTENTIVFGLGLTLLFLWLLYLFFILGSIVDNFFCPSLSTIAAVLRLSENIAGVTILAFGNGAPDIFTSLVANEEERLMIFMELIGAGVFVTAIIAGTVIVFAPCQLNPKYFMRDASFYVIAVAWICLIVWDNVVHLWEALGCIGIYIVFILVVILMQHIENNQDFTEKRIPALRDSEAQSVFEQDRQEEPTAQMPRRSRAYGLHAKLDVAIEREQALNGEVPSQALKRSLSIRPEGLIREFLYDTSPVNGQEWRSASTLARILLLLRGPHMFLLQLFVPVVNETSQKRGWSKMLNCIQIAVTPIAVLWIFKLNNIKFGNISLLTICFACTCTIAVIMFALTSVDRIPRLHNAMAFLGVLTAMIVVYAVAEEVMAVLQCIGFASGISQAMLGITLLAWGNSIGDLISNVTIARKGFPRMGFSACFGGPMFNTLMGLGLNYGISAAHSQELFVRVRTSNMAPGCLLFLFCSLLCSIVYLNATGFNARKSYGYLLFTLYGIYLFINGLSEIKFIHPLGTDHRPDGVL</sequence>
<accession>A0AAJ6YKM5</accession>
<feature type="domain" description="Sodium/calcium exchanger membrane region" evidence="9">
    <location>
        <begin position="73"/>
        <end position="212"/>
    </location>
</feature>
<evidence type="ECO:0000313" key="10">
    <source>
        <dbReference type="Proteomes" id="UP000695007"/>
    </source>
</evidence>
<dbReference type="GO" id="GO:0006874">
    <property type="term" value="P:intracellular calcium ion homeostasis"/>
    <property type="evidence" value="ECO:0007669"/>
    <property type="project" value="TreeGrafter"/>
</dbReference>
<dbReference type="GeneID" id="105363742"/>
<keyword evidence="2" id="KW-0813">Transport</keyword>
<dbReference type="Proteomes" id="UP000695007">
    <property type="component" value="Unplaced"/>
</dbReference>
<feature type="transmembrane region" description="Helical" evidence="8">
    <location>
        <begin position="546"/>
        <end position="563"/>
    </location>
</feature>
<evidence type="ECO:0000313" key="11">
    <source>
        <dbReference type="RefSeq" id="XP_011499811.1"/>
    </source>
</evidence>
<evidence type="ECO:0000256" key="5">
    <source>
        <dbReference type="ARBA" id="ARBA00022692"/>
    </source>
</evidence>
<feature type="transmembrane region" description="Helical" evidence="8">
    <location>
        <begin position="476"/>
        <end position="499"/>
    </location>
</feature>
<keyword evidence="4" id="KW-0109">Calcium transport</keyword>
<feature type="transmembrane region" description="Helical" evidence="8">
    <location>
        <begin position="433"/>
        <end position="456"/>
    </location>
</feature>
<keyword evidence="3" id="KW-0050">Antiport</keyword>
<evidence type="ECO:0000256" key="4">
    <source>
        <dbReference type="ARBA" id="ARBA00022568"/>
    </source>
</evidence>
<gene>
    <name evidence="11" type="primary">LOC105363742</name>
</gene>
<evidence type="ECO:0000256" key="8">
    <source>
        <dbReference type="SAM" id="Phobius"/>
    </source>
</evidence>
<feature type="transmembrane region" description="Helical" evidence="8">
    <location>
        <begin position="380"/>
        <end position="401"/>
    </location>
</feature>
<proteinExistence type="predicted"/>
<keyword evidence="5 8" id="KW-0812">Transmembrane</keyword>